<feature type="transmembrane region" description="Helical" evidence="5">
    <location>
        <begin position="392"/>
        <end position="413"/>
    </location>
</feature>
<dbReference type="PROSITE" id="PS50850">
    <property type="entry name" value="MFS"/>
    <property type="match status" value="1"/>
</dbReference>
<feature type="transmembrane region" description="Helical" evidence="5">
    <location>
        <begin position="177"/>
        <end position="195"/>
    </location>
</feature>
<feature type="transmembrane region" description="Helical" evidence="5">
    <location>
        <begin position="359"/>
        <end position="380"/>
    </location>
</feature>
<protein>
    <submittedName>
        <fullName evidence="8">CSON004020 protein</fullName>
    </submittedName>
</protein>
<keyword evidence="2 5" id="KW-0812">Transmembrane</keyword>
<accession>A0A336LVU8</accession>
<feature type="transmembrane region" description="Helical" evidence="5">
    <location>
        <begin position="148"/>
        <end position="170"/>
    </location>
</feature>
<feature type="domain" description="Major facilitator superfamily (MFS) profile" evidence="6">
    <location>
        <begin position="108"/>
        <end position="533"/>
    </location>
</feature>
<dbReference type="Pfam" id="PF00083">
    <property type="entry name" value="Sugar_tr"/>
    <property type="match status" value="1"/>
</dbReference>
<evidence type="ECO:0000256" key="3">
    <source>
        <dbReference type="ARBA" id="ARBA00022989"/>
    </source>
</evidence>
<evidence type="ECO:0000256" key="1">
    <source>
        <dbReference type="ARBA" id="ARBA00004141"/>
    </source>
</evidence>
<dbReference type="VEuPathDB" id="VectorBase:CSON004020"/>
<feature type="transmembrane region" description="Helical" evidence="5">
    <location>
        <begin position="235"/>
        <end position="256"/>
    </location>
</feature>
<dbReference type="InterPro" id="IPR005828">
    <property type="entry name" value="MFS_sugar_transport-like"/>
</dbReference>
<evidence type="ECO:0000313" key="7">
    <source>
        <dbReference type="EMBL" id="SSX00781.1"/>
    </source>
</evidence>
<dbReference type="SUPFAM" id="SSF103473">
    <property type="entry name" value="MFS general substrate transporter"/>
    <property type="match status" value="1"/>
</dbReference>
<dbReference type="EMBL" id="UFQS01000176">
    <property type="protein sequence ID" value="SSX00781.1"/>
    <property type="molecule type" value="Genomic_DNA"/>
</dbReference>
<evidence type="ECO:0000256" key="2">
    <source>
        <dbReference type="ARBA" id="ARBA00022692"/>
    </source>
</evidence>
<keyword evidence="3 5" id="KW-1133">Transmembrane helix</keyword>
<feature type="transmembrane region" description="Helical" evidence="5">
    <location>
        <begin position="445"/>
        <end position="468"/>
    </location>
</feature>
<reference evidence="8" key="2">
    <citation type="submission" date="2018-07" db="EMBL/GenBank/DDBJ databases">
        <authorList>
            <person name="Quirk P.G."/>
            <person name="Krulwich T.A."/>
        </authorList>
    </citation>
    <scope>NUCLEOTIDE SEQUENCE</scope>
</reference>
<keyword evidence="4 5" id="KW-0472">Membrane</keyword>
<dbReference type="AlphaFoldDB" id="A0A336LVU8"/>
<sequence>MGDHNSDIMDFDSILDEIGEFGKFQFTNYMLVCLPVFFAAANSLSYVFTAAIPNYRCLVPDCDTDTEYYEDWVSIAVPGKTIKDNFVPLQCQRYQRNYSVIAPEWGAECNKEMFTTEIERCSEWIFDEGERTIVNDWLITCPENQWKLALVGTAHFAGIVVGSGAFGVLADKYGRKLIFIVCTVIMSITGVIQALSTNYEIFTLFGFLNAVGTSGVFPLAFIIGVEMVGKTKRDITGIVLNYFYALGEAAVGLIAWLCQDWVSIQLIVSAPPIVFIIYYWMIPESVRWLLAKKRNRKAEKIVKKAAKVNGVQLSDNILSTFEDSPNDSDNNLLQTPLKTQKVKPDMWEMIKEVFRSKVMIVRGLILFYNWATCAFVFYGLSLNSVNLIGNKYLNFTLVSLIEIPGYSMAWYAMNKIGRRLSLSGSLFLCGITCIGGAFVSEEAAWLTIILFLIGKMGITSSFGVIYVYSAEMLPTLIRSGGVGSMSTFARLGALIAPFVPLLNYIHPAIPLLLFGLVSVIGGFFILFLPETMGRKLPDTVAEAENLSENKLVRDVEMNNSNTPKR</sequence>
<dbReference type="CDD" id="cd17317">
    <property type="entry name" value="MFS_SLC22"/>
    <property type="match status" value="1"/>
</dbReference>
<name>A0A336LVU8_CULSO</name>
<gene>
    <name evidence="8" type="primary">CSON004020</name>
</gene>
<reference evidence="7" key="1">
    <citation type="submission" date="2018-04" db="EMBL/GenBank/DDBJ databases">
        <authorList>
            <person name="Go L.Y."/>
            <person name="Mitchell J.A."/>
        </authorList>
    </citation>
    <scope>NUCLEOTIDE SEQUENCE</scope>
    <source>
        <tissue evidence="7">Whole organism</tissue>
    </source>
</reference>
<dbReference type="InterPro" id="IPR020846">
    <property type="entry name" value="MFS_dom"/>
</dbReference>
<dbReference type="Gene3D" id="1.20.1250.20">
    <property type="entry name" value="MFS general substrate transporter like domains"/>
    <property type="match status" value="1"/>
</dbReference>
<evidence type="ECO:0000256" key="4">
    <source>
        <dbReference type="ARBA" id="ARBA00023136"/>
    </source>
</evidence>
<comment type="subcellular location">
    <subcellularLocation>
        <location evidence="1">Membrane</location>
        <topology evidence="1">Multi-pass membrane protein</topology>
    </subcellularLocation>
</comment>
<feature type="transmembrane region" description="Helical" evidence="5">
    <location>
        <begin position="201"/>
        <end position="223"/>
    </location>
</feature>
<feature type="transmembrane region" description="Helical" evidence="5">
    <location>
        <begin position="262"/>
        <end position="282"/>
    </location>
</feature>
<dbReference type="InterPro" id="IPR036259">
    <property type="entry name" value="MFS_trans_sf"/>
</dbReference>
<organism evidence="8">
    <name type="scientific">Culicoides sonorensis</name>
    <name type="common">Biting midge</name>
    <dbReference type="NCBI Taxonomy" id="179676"/>
    <lineage>
        <taxon>Eukaryota</taxon>
        <taxon>Metazoa</taxon>
        <taxon>Ecdysozoa</taxon>
        <taxon>Arthropoda</taxon>
        <taxon>Hexapoda</taxon>
        <taxon>Insecta</taxon>
        <taxon>Pterygota</taxon>
        <taxon>Neoptera</taxon>
        <taxon>Endopterygota</taxon>
        <taxon>Diptera</taxon>
        <taxon>Nematocera</taxon>
        <taxon>Chironomoidea</taxon>
        <taxon>Ceratopogonidae</taxon>
        <taxon>Ceratopogoninae</taxon>
        <taxon>Culicoides</taxon>
        <taxon>Monoculicoides</taxon>
    </lineage>
</organism>
<feature type="transmembrane region" description="Helical" evidence="5">
    <location>
        <begin position="508"/>
        <end position="528"/>
    </location>
</feature>
<dbReference type="GO" id="GO:0016020">
    <property type="term" value="C:membrane"/>
    <property type="evidence" value="ECO:0007669"/>
    <property type="project" value="UniProtKB-SubCell"/>
</dbReference>
<dbReference type="EMBL" id="UFQT01000176">
    <property type="protein sequence ID" value="SSX21161.1"/>
    <property type="molecule type" value="Genomic_DNA"/>
</dbReference>
<dbReference type="GO" id="GO:0022857">
    <property type="term" value="F:transmembrane transporter activity"/>
    <property type="evidence" value="ECO:0007669"/>
    <property type="project" value="InterPro"/>
</dbReference>
<feature type="transmembrane region" description="Helical" evidence="5">
    <location>
        <begin position="420"/>
        <end position="439"/>
    </location>
</feature>
<proteinExistence type="predicted"/>
<evidence type="ECO:0000259" key="6">
    <source>
        <dbReference type="PROSITE" id="PS50850"/>
    </source>
</evidence>
<evidence type="ECO:0000256" key="5">
    <source>
        <dbReference type="SAM" id="Phobius"/>
    </source>
</evidence>
<evidence type="ECO:0000313" key="8">
    <source>
        <dbReference type="EMBL" id="SSX21161.1"/>
    </source>
</evidence>
<feature type="transmembrane region" description="Helical" evidence="5">
    <location>
        <begin position="480"/>
        <end position="502"/>
    </location>
</feature>
<dbReference type="PANTHER" id="PTHR24064">
    <property type="entry name" value="SOLUTE CARRIER FAMILY 22 MEMBER"/>
    <property type="match status" value="1"/>
</dbReference>